<dbReference type="GO" id="GO:0004674">
    <property type="term" value="F:protein serine/threonine kinase activity"/>
    <property type="evidence" value="ECO:0007669"/>
    <property type="project" value="TreeGrafter"/>
</dbReference>
<dbReference type="GO" id="GO:0005634">
    <property type="term" value="C:nucleus"/>
    <property type="evidence" value="ECO:0007669"/>
    <property type="project" value="TreeGrafter"/>
</dbReference>
<dbReference type="EMBL" id="VIBQ01000016">
    <property type="protein sequence ID" value="KAB8356448.1"/>
    <property type="molecule type" value="Genomic_DNA"/>
</dbReference>
<dbReference type="PANTHER" id="PTHR44167:SF24">
    <property type="entry name" value="SERINE_THREONINE-PROTEIN KINASE CHK2"/>
    <property type="match status" value="1"/>
</dbReference>
<comment type="caution">
    <text evidence="2">The sequence shown here is derived from an EMBL/GenBank/DDBJ whole genome shotgun (WGS) entry which is preliminary data.</text>
</comment>
<dbReference type="PROSITE" id="PS50011">
    <property type="entry name" value="PROTEIN_KINASE_DOM"/>
    <property type="match status" value="1"/>
</dbReference>
<reference evidence="2 3" key="1">
    <citation type="submission" date="2019-06" db="EMBL/GenBank/DDBJ databases">
        <title>A chromosomal-level reference genome of Carpinus fangiana (Coryloideae, Betulaceae).</title>
        <authorList>
            <person name="Yang X."/>
            <person name="Wang Z."/>
            <person name="Zhang L."/>
            <person name="Hao G."/>
            <person name="Liu J."/>
            <person name="Yang Y."/>
        </authorList>
    </citation>
    <scope>NUCLEOTIDE SEQUENCE [LARGE SCALE GENOMIC DNA]</scope>
    <source>
        <strain evidence="2">Cfa_2016G</strain>
        <tissue evidence="2">Leaf</tissue>
    </source>
</reference>
<dbReference type="SUPFAM" id="SSF56112">
    <property type="entry name" value="Protein kinase-like (PK-like)"/>
    <property type="match status" value="1"/>
</dbReference>
<evidence type="ECO:0000313" key="3">
    <source>
        <dbReference type="Proteomes" id="UP000327013"/>
    </source>
</evidence>
<gene>
    <name evidence="2" type="ORF">FH972_024031</name>
</gene>
<dbReference type="Gene3D" id="1.10.510.10">
    <property type="entry name" value="Transferase(Phosphotransferase) domain 1"/>
    <property type="match status" value="1"/>
</dbReference>
<dbReference type="InterPro" id="IPR008266">
    <property type="entry name" value="Tyr_kinase_AS"/>
</dbReference>
<accession>A0A5N6KXJ4</accession>
<evidence type="ECO:0000313" key="2">
    <source>
        <dbReference type="EMBL" id="KAB8356448.1"/>
    </source>
</evidence>
<dbReference type="PROSITE" id="PS00109">
    <property type="entry name" value="PROTEIN_KINASE_TYR"/>
    <property type="match status" value="1"/>
</dbReference>
<proteinExistence type="predicted"/>
<sequence length="270" mass="30066">MAGTPLDVLQANELFHDDGSIETLVLCRDNGQLALARSKHRYFGHDKVLPAHLYTKTVISQECYRPLTPSTFTEAKPEAQGISYIKTPDLICFDVSKPDTISNLILGELKVCEKIRLSPHVNVAEYFGCQVQDGRITGLCFTKYRESLATRVNPGHLNKEAFKIPGAFIGRTDVWIKGIQAGLKHLHSLGFVHNDISPSNIMFGSDDDSPIIIDFDSCCRIGEDKGEKKGTPGWYDPAVTRSMPENDFLALEEMALWLSSADTKTYQFPL</sequence>
<dbReference type="GO" id="GO:0044773">
    <property type="term" value="P:mitotic DNA damage checkpoint signaling"/>
    <property type="evidence" value="ECO:0007669"/>
    <property type="project" value="TreeGrafter"/>
</dbReference>
<dbReference type="InterPro" id="IPR000719">
    <property type="entry name" value="Prot_kinase_dom"/>
</dbReference>
<feature type="domain" description="Protein kinase" evidence="1">
    <location>
        <begin position="1"/>
        <end position="270"/>
    </location>
</feature>
<dbReference type="OrthoDB" id="4062651at2759"/>
<keyword evidence="3" id="KW-1185">Reference proteome</keyword>
<organism evidence="2 3">
    <name type="scientific">Carpinus fangiana</name>
    <dbReference type="NCBI Taxonomy" id="176857"/>
    <lineage>
        <taxon>Eukaryota</taxon>
        <taxon>Viridiplantae</taxon>
        <taxon>Streptophyta</taxon>
        <taxon>Embryophyta</taxon>
        <taxon>Tracheophyta</taxon>
        <taxon>Spermatophyta</taxon>
        <taxon>Magnoliopsida</taxon>
        <taxon>eudicotyledons</taxon>
        <taxon>Gunneridae</taxon>
        <taxon>Pentapetalae</taxon>
        <taxon>rosids</taxon>
        <taxon>fabids</taxon>
        <taxon>Fagales</taxon>
        <taxon>Betulaceae</taxon>
        <taxon>Carpinus</taxon>
    </lineage>
</organism>
<name>A0A5N6KXJ4_9ROSI</name>
<dbReference type="GO" id="GO:0005524">
    <property type="term" value="F:ATP binding"/>
    <property type="evidence" value="ECO:0007669"/>
    <property type="project" value="InterPro"/>
</dbReference>
<dbReference type="InterPro" id="IPR011009">
    <property type="entry name" value="Kinase-like_dom_sf"/>
</dbReference>
<dbReference type="Pfam" id="PF00069">
    <property type="entry name" value="Pkinase"/>
    <property type="match status" value="1"/>
</dbReference>
<dbReference type="PANTHER" id="PTHR44167">
    <property type="entry name" value="OVARIAN-SPECIFIC SERINE/THREONINE-PROTEIN KINASE LOK-RELATED"/>
    <property type="match status" value="1"/>
</dbReference>
<dbReference type="AlphaFoldDB" id="A0A5N6KXJ4"/>
<evidence type="ECO:0000259" key="1">
    <source>
        <dbReference type="PROSITE" id="PS50011"/>
    </source>
</evidence>
<protein>
    <recommendedName>
        <fullName evidence="1">Protein kinase domain-containing protein</fullName>
    </recommendedName>
</protein>
<dbReference type="Proteomes" id="UP000327013">
    <property type="component" value="Unassembled WGS sequence"/>
</dbReference>